<dbReference type="EMBL" id="BAAADV010000007">
    <property type="protein sequence ID" value="GAA0678803.1"/>
    <property type="molecule type" value="Genomic_DNA"/>
</dbReference>
<name>A0AAV3TDA2_9EURY</name>
<proteinExistence type="predicted"/>
<evidence type="ECO:0000256" key="1">
    <source>
        <dbReference type="SAM" id="MobiDB-lite"/>
    </source>
</evidence>
<evidence type="ECO:0000313" key="2">
    <source>
        <dbReference type="EMBL" id="GAA0678803.1"/>
    </source>
</evidence>
<feature type="compositionally biased region" description="Basic and acidic residues" evidence="1">
    <location>
        <begin position="10"/>
        <end position="22"/>
    </location>
</feature>
<sequence length="88" mass="9683">MARNQTTIDQLHDTTTTDHRDMPCPNCGSSNVDTRQGCLDCGHGSDFHDSDDDDDPDVTETDHVTIIDNTDDHPTLEESLRGTDIIVA</sequence>
<dbReference type="RefSeq" id="WP_343774770.1">
    <property type="nucleotide sequence ID" value="NZ_BAAADV010000007.1"/>
</dbReference>
<reference evidence="2 3" key="1">
    <citation type="journal article" date="2019" name="Int. J. Syst. Evol. Microbiol.">
        <title>The Global Catalogue of Microorganisms (GCM) 10K type strain sequencing project: providing services to taxonomists for standard genome sequencing and annotation.</title>
        <authorList>
            <consortium name="The Broad Institute Genomics Platform"/>
            <consortium name="The Broad Institute Genome Sequencing Center for Infectious Disease"/>
            <person name="Wu L."/>
            <person name="Ma J."/>
        </authorList>
    </citation>
    <scope>NUCLEOTIDE SEQUENCE [LARGE SCALE GENOMIC DNA]</scope>
    <source>
        <strain evidence="2 3">JCM 16328</strain>
    </source>
</reference>
<gene>
    <name evidence="2" type="ORF">GCM10009020_28980</name>
</gene>
<feature type="region of interest" description="Disordered" evidence="1">
    <location>
        <begin position="1"/>
        <end position="25"/>
    </location>
</feature>
<evidence type="ECO:0000313" key="3">
    <source>
        <dbReference type="Proteomes" id="UP001500420"/>
    </source>
</evidence>
<protein>
    <recommendedName>
        <fullName evidence="4">Zinc ribbon domain-containing protein</fullName>
    </recommendedName>
</protein>
<evidence type="ECO:0008006" key="4">
    <source>
        <dbReference type="Google" id="ProtNLM"/>
    </source>
</evidence>
<dbReference type="AlphaFoldDB" id="A0AAV3TDA2"/>
<comment type="caution">
    <text evidence="2">The sequence shown here is derived from an EMBL/GenBank/DDBJ whole genome shotgun (WGS) entry which is preliminary data.</text>
</comment>
<dbReference type="Proteomes" id="UP001500420">
    <property type="component" value="Unassembled WGS sequence"/>
</dbReference>
<accession>A0AAV3TDA2</accession>
<keyword evidence="3" id="KW-1185">Reference proteome</keyword>
<organism evidence="2 3">
    <name type="scientific">Natronoarchaeum mannanilyticum</name>
    <dbReference type="NCBI Taxonomy" id="926360"/>
    <lineage>
        <taxon>Archaea</taxon>
        <taxon>Methanobacteriati</taxon>
        <taxon>Methanobacteriota</taxon>
        <taxon>Stenosarchaea group</taxon>
        <taxon>Halobacteria</taxon>
        <taxon>Halobacteriales</taxon>
        <taxon>Natronoarchaeaceae</taxon>
    </lineage>
</organism>